<feature type="compositionally biased region" description="Low complexity" evidence="1">
    <location>
        <begin position="231"/>
        <end position="250"/>
    </location>
</feature>
<dbReference type="RefSeq" id="WP_239720413.1">
    <property type="nucleotide sequence ID" value="NZ_CP092423.2"/>
</dbReference>
<feature type="region of interest" description="Disordered" evidence="1">
    <location>
        <begin position="211"/>
        <end position="365"/>
    </location>
</feature>
<evidence type="ECO:0000313" key="3">
    <source>
        <dbReference type="Proteomes" id="UP001055171"/>
    </source>
</evidence>
<dbReference type="EMBL" id="CP092423">
    <property type="protein sequence ID" value="ULP40890.1"/>
    <property type="molecule type" value="Genomic_DNA"/>
</dbReference>
<accession>A0ABY3UR14</accession>
<dbReference type="Proteomes" id="UP001055171">
    <property type="component" value="Chromosome"/>
</dbReference>
<name>A0ABY3UR14_MYCLN</name>
<feature type="compositionally biased region" description="Polar residues" evidence="1">
    <location>
        <begin position="288"/>
        <end position="298"/>
    </location>
</feature>
<evidence type="ECO:0000313" key="2">
    <source>
        <dbReference type="EMBL" id="ULP40890.1"/>
    </source>
</evidence>
<organism evidence="2 3">
    <name type="scientific">Mycobacterium lentiflavum</name>
    <dbReference type="NCBI Taxonomy" id="141349"/>
    <lineage>
        <taxon>Bacteria</taxon>
        <taxon>Bacillati</taxon>
        <taxon>Actinomycetota</taxon>
        <taxon>Actinomycetes</taxon>
        <taxon>Mycobacteriales</taxon>
        <taxon>Mycobacteriaceae</taxon>
        <taxon>Mycobacterium</taxon>
        <taxon>Mycobacterium simiae complex</taxon>
    </lineage>
</organism>
<protein>
    <submittedName>
        <fullName evidence="2">Secretion protein EspK</fullName>
    </submittedName>
</protein>
<evidence type="ECO:0000256" key="1">
    <source>
        <dbReference type="SAM" id="MobiDB-lite"/>
    </source>
</evidence>
<keyword evidence="3" id="KW-1185">Reference proteome</keyword>
<gene>
    <name evidence="2" type="ORF">MJO58_18450</name>
</gene>
<proteinExistence type="predicted"/>
<reference evidence="2" key="1">
    <citation type="submission" date="2022-08" db="EMBL/GenBank/DDBJ databases">
        <title>Complete genome sequence of 14 non-tuberculosis mycobacteria type-strains.</title>
        <authorList>
            <person name="Igarashi Y."/>
            <person name="Osugi A."/>
            <person name="Mitarai S."/>
        </authorList>
    </citation>
    <scope>NUCLEOTIDE SEQUENCE</scope>
    <source>
        <strain evidence="2">ATCC 51985</strain>
    </source>
</reference>
<sequence>MSIVKPTGQYAEQMLGPNGWPQVDEDTFYDRAREYTRVMSEITAVLEACQHEQISIFETGVWTGGAAGAAGGELATRIDELTTLQRHLVRVVAWQRDIAGSVVRAKSEIGDNVELAHRQINELENDSRLEAAERTDAIDTLVSATLAANVGVVSDTAEQIRAIKQTTPPASAPRILLSQQALAPADHDSQADAPDRTASLAPVRVAPATLLSSIQGVGPRSTPRPPSLGGTTTVSPSSAPASVAVTPAAAGRPTMPGTSGGGPAVTKSSATHLISHGGERSKGEVSVRPSSGDPSATQAEEAAVMSGMPMAPAAPTTPVAAGGNQGSGSRPAIGQTRSANSAVRPAATNRAAPRQATASRREPVECTPDTVAVQLVSISAARAARDAIADATVGNAARDVGRLRLARQIAAALNAPVAGSTPDLGFFWLTALTVDGEIVVANSYGLAYLPDGVQLPEKVHMASADEGIPVAERARWATYPVLAVQAWASHHGTQLRAVIGTEKQLANCDPGVAKIVLSSDDIPDSGAMVGRTRLEVVNPQAADRLAATPDRDLLELLCPAPAGDPPADRRAALWIAVMQPLASQLAGRQAAHLRAMHAYAVHTQELLLNRARATVDPAAQRNTVGDWLYWNHLAGRLDHTLAEAA</sequence>
<feature type="compositionally biased region" description="Low complexity" evidence="1">
    <location>
        <begin position="302"/>
        <end position="322"/>
    </location>
</feature>